<dbReference type="EMBL" id="FSRC01000001">
    <property type="protein sequence ID" value="SIN71732.1"/>
    <property type="molecule type" value="Genomic_DNA"/>
</dbReference>
<feature type="domain" description="ABC3 transporter permease C-terminal" evidence="8">
    <location>
        <begin position="273"/>
        <end position="398"/>
    </location>
</feature>
<evidence type="ECO:0000259" key="8">
    <source>
        <dbReference type="Pfam" id="PF02687"/>
    </source>
</evidence>
<dbReference type="Pfam" id="PF02687">
    <property type="entry name" value="FtsX"/>
    <property type="match status" value="1"/>
</dbReference>
<sequence length="405" mass="45750">MNLSYFIAKRISFKRAGGFSATIHKIAVGSLAIGLAVSLLSFMVLGGFQQTVSDKVYGFTGHYQVQRFTMSNAFEEAPFSLNSEFAQEYGQLPFVQRIESFAHKAALIKGENEVEGILVKGVGQDFDTLSFKKYLKEGRMLRIPDEGTSNEVILSKVIANKLLLKVGDKVTLYFVQDPPRFRRVEVVGIFETYLENFDDKIIIGELQTIRNLNGWEKDQVGGLEVFVDDSKNIDQYTPELEQIMDFDLKLIASKNKFLEIFDWLTLLDTNVYVFVGLIAFVAIFNMGAILFILIMERTQMIGLLKAIGAANKQIQRIFFWNGINILLRGLLIGNAIGLGFGVLQDKFKLIPLDPASYYMSYVPIEWNWPLFLLINLGITVLTAVVLFIPVMVISRVDPIKSIRFD</sequence>
<dbReference type="InterPro" id="IPR025857">
    <property type="entry name" value="MacB_PCD"/>
</dbReference>
<feature type="transmembrane region" description="Helical" evidence="7">
    <location>
        <begin position="21"/>
        <end position="45"/>
    </location>
</feature>
<protein>
    <submittedName>
        <fullName evidence="10">Lipoprotein-releasing system permease protein</fullName>
    </submittedName>
</protein>
<evidence type="ECO:0000256" key="7">
    <source>
        <dbReference type="SAM" id="Phobius"/>
    </source>
</evidence>
<dbReference type="InterPro" id="IPR051447">
    <property type="entry name" value="Lipoprotein-release_system"/>
</dbReference>
<feature type="domain" description="MacB-like periplasmic core" evidence="9">
    <location>
        <begin position="27"/>
        <end position="242"/>
    </location>
</feature>
<dbReference type="GO" id="GO:0044874">
    <property type="term" value="P:lipoprotein localization to outer membrane"/>
    <property type="evidence" value="ECO:0007669"/>
    <property type="project" value="TreeGrafter"/>
</dbReference>
<dbReference type="PANTHER" id="PTHR30489">
    <property type="entry name" value="LIPOPROTEIN-RELEASING SYSTEM TRANSMEMBRANE PROTEIN LOLE"/>
    <property type="match status" value="1"/>
</dbReference>
<keyword evidence="10" id="KW-0449">Lipoprotein</keyword>
<keyword evidence="4 7" id="KW-0812">Transmembrane</keyword>
<dbReference type="InterPro" id="IPR003838">
    <property type="entry name" value="ABC3_permease_C"/>
</dbReference>
<proteinExistence type="inferred from homology"/>
<evidence type="ECO:0000256" key="1">
    <source>
        <dbReference type="ARBA" id="ARBA00004651"/>
    </source>
</evidence>
<gene>
    <name evidence="10" type="ORF">SAMN05444394_1115</name>
</gene>
<evidence type="ECO:0000256" key="6">
    <source>
        <dbReference type="ARBA" id="ARBA00023136"/>
    </source>
</evidence>
<feature type="transmembrane region" description="Helical" evidence="7">
    <location>
        <begin position="271"/>
        <end position="296"/>
    </location>
</feature>
<dbReference type="Proteomes" id="UP000185221">
    <property type="component" value="Unassembled WGS sequence"/>
</dbReference>
<keyword evidence="3" id="KW-1003">Cell membrane</keyword>
<dbReference type="AlphaFoldDB" id="A0A1N6DLR2"/>
<evidence type="ECO:0000259" key="9">
    <source>
        <dbReference type="Pfam" id="PF12704"/>
    </source>
</evidence>
<evidence type="ECO:0000313" key="10">
    <source>
        <dbReference type="EMBL" id="SIN71732.1"/>
    </source>
</evidence>
<evidence type="ECO:0000256" key="2">
    <source>
        <dbReference type="ARBA" id="ARBA00005236"/>
    </source>
</evidence>
<dbReference type="STRING" id="226505.SAMN05444394_1115"/>
<evidence type="ECO:0000256" key="5">
    <source>
        <dbReference type="ARBA" id="ARBA00022989"/>
    </source>
</evidence>
<reference evidence="11" key="1">
    <citation type="submission" date="2016-11" db="EMBL/GenBank/DDBJ databases">
        <authorList>
            <person name="Varghese N."/>
            <person name="Submissions S."/>
        </authorList>
    </citation>
    <scope>NUCLEOTIDE SEQUENCE [LARGE SCALE GENOMIC DNA]</scope>
    <source>
        <strain evidence="11">DSM 15292</strain>
    </source>
</reference>
<dbReference type="Pfam" id="PF12704">
    <property type="entry name" value="MacB_PCD"/>
    <property type="match status" value="1"/>
</dbReference>
<evidence type="ECO:0000313" key="11">
    <source>
        <dbReference type="Proteomes" id="UP000185221"/>
    </source>
</evidence>
<name>A0A1N6DLR2_9BACT</name>
<dbReference type="GO" id="GO:0098797">
    <property type="term" value="C:plasma membrane protein complex"/>
    <property type="evidence" value="ECO:0007669"/>
    <property type="project" value="TreeGrafter"/>
</dbReference>
<dbReference type="PANTHER" id="PTHR30489:SF0">
    <property type="entry name" value="LIPOPROTEIN-RELEASING SYSTEM TRANSMEMBRANE PROTEIN LOLE"/>
    <property type="match status" value="1"/>
</dbReference>
<dbReference type="RefSeq" id="WP_074223803.1">
    <property type="nucleotide sequence ID" value="NZ_FSRC01000001.1"/>
</dbReference>
<feature type="transmembrane region" description="Helical" evidence="7">
    <location>
        <begin position="368"/>
        <end position="393"/>
    </location>
</feature>
<comment type="similarity">
    <text evidence="2">Belongs to the ABC-4 integral membrane protein family. LolC/E subfamily.</text>
</comment>
<keyword evidence="5 7" id="KW-1133">Transmembrane helix</keyword>
<keyword evidence="6 7" id="KW-0472">Membrane</keyword>
<evidence type="ECO:0000256" key="4">
    <source>
        <dbReference type="ARBA" id="ARBA00022692"/>
    </source>
</evidence>
<organism evidence="10 11">
    <name type="scientific">Algoriphagus halophilus</name>
    <dbReference type="NCBI Taxonomy" id="226505"/>
    <lineage>
        <taxon>Bacteria</taxon>
        <taxon>Pseudomonadati</taxon>
        <taxon>Bacteroidota</taxon>
        <taxon>Cytophagia</taxon>
        <taxon>Cytophagales</taxon>
        <taxon>Cyclobacteriaceae</taxon>
        <taxon>Algoriphagus</taxon>
    </lineage>
</organism>
<evidence type="ECO:0000256" key="3">
    <source>
        <dbReference type="ARBA" id="ARBA00022475"/>
    </source>
</evidence>
<keyword evidence="11" id="KW-1185">Reference proteome</keyword>
<dbReference type="OrthoDB" id="1522670at2"/>
<comment type="subcellular location">
    <subcellularLocation>
        <location evidence="1">Cell membrane</location>
        <topology evidence="1">Multi-pass membrane protein</topology>
    </subcellularLocation>
</comment>
<feature type="transmembrane region" description="Helical" evidence="7">
    <location>
        <begin position="317"/>
        <end position="343"/>
    </location>
</feature>
<accession>A0A1N6DLR2</accession>